<dbReference type="Pfam" id="PF13354">
    <property type="entry name" value="Beta-lactamase2"/>
    <property type="match status" value="1"/>
</dbReference>
<dbReference type="PANTHER" id="PTHR35333:SF3">
    <property type="entry name" value="BETA-LACTAMASE-TYPE TRANSPEPTIDASE FOLD CONTAINING PROTEIN"/>
    <property type="match status" value="1"/>
</dbReference>
<evidence type="ECO:0000259" key="1">
    <source>
        <dbReference type="Pfam" id="PF13354"/>
    </source>
</evidence>
<evidence type="ECO:0000313" key="2">
    <source>
        <dbReference type="EMBL" id="MFC5650344.1"/>
    </source>
</evidence>
<dbReference type="RefSeq" id="WP_379188898.1">
    <property type="nucleotide sequence ID" value="NZ_JBHSOW010000049.1"/>
</dbReference>
<keyword evidence="3" id="KW-1185">Reference proteome</keyword>
<keyword evidence="2" id="KW-0378">Hydrolase</keyword>
<dbReference type="InterPro" id="IPR012338">
    <property type="entry name" value="Beta-lactam/transpept-like"/>
</dbReference>
<dbReference type="Gene3D" id="3.40.710.10">
    <property type="entry name" value="DD-peptidase/beta-lactamase superfamily"/>
    <property type="match status" value="1"/>
</dbReference>
<name>A0ABW0W053_9BACL</name>
<dbReference type="InterPro" id="IPR045155">
    <property type="entry name" value="Beta-lactam_cat"/>
</dbReference>
<dbReference type="Proteomes" id="UP001596047">
    <property type="component" value="Unassembled WGS sequence"/>
</dbReference>
<dbReference type="GO" id="GO:0016787">
    <property type="term" value="F:hydrolase activity"/>
    <property type="evidence" value="ECO:0007669"/>
    <property type="project" value="UniProtKB-KW"/>
</dbReference>
<gene>
    <name evidence="2" type="ORF">ACFPYJ_14635</name>
</gene>
<sequence>MLKRLQEVLQNIIDGGNATYGVAVYHFETDDYFFHQPDESFYAASIIKVPIMSAVFDQVEKGRISLSEKMVVRAQDMVTGSGILQNLTPNFDMSIYDLIVLMIIESDNTATNMLVDRIGIEAVQQAMREFGMTGCEFHHKLQIMPAKGETGDNLITARDITEHMKKIAQGKIVSWNACRHMIGIMKQQKFNDGLPGLLPYPEGPLGSIPKWEMAHKTGFVPGREHDAGLLYLPGHTFAVSVFGKDIKDRADAKRVMSSIGYALYDAAHAHG</sequence>
<comment type="caution">
    <text evidence="2">The sequence shown here is derived from an EMBL/GenBank/DDBJ whole genome shotgun (WGS) entry which is preliminary data.</text>
</comment>
<dbReference type="InterPro" id="IPR000871">
    <property type="entry name" value="Beta-lactam_class-A"/>
</dbReference>
<feature type="domain" description="Beta-lactamase class A catalytic" evidence="1">
    <location>
        <begin position="21"/>
        <end position="242"/>
    </location>
</feature>
<evidence type="ECO:0000313" key="3">
    <source>
        <dbReference type="Proteomes" id="UP001596047"/>
    </source>
</evidence>
<protein>
    <submittedName>
        <fullName evidence="2">Serine hydrolase</fullName>
    </submittedName>
</protein>
<accession>A0ABW0W053</accession>
<dbReference type="PANTHER" id="PTHR35333">
    <property type="entry name" value="BETA-LACTAMASE"/>
    <property type="match status" value="1"/>
</dbReference>
<organism evidence="2 3">
    <name type="scientific">Paenibacillus solisilvae</name>
    <dbReference type="NCBI Taxonomy" id="2486751"/>
    <lineage>
        <taxon>Bacteria</taxon>
        <taxon>Bacillati</taxon>
        <taxon>Bacillota</taxon>
        <taxon>Bacilli</taxon>
        <taxon>Bacillales</taxon>
        <taxon>Paenibacillaceae</taxon>
        <taxon>Paenibacillus</taxon>
    </lineage>
</organism>
<dbReference type="EMBL" id="JBHSOW010000049">
    <property type="protein sequence ID" value="MFC5650344.1"/>
    <property type="molecule type" value="Genomic_DNA"/>
</dbReference>
<reference evidence="3" key="1">
    <citation type="journal article" date="2019" name="Int. J. Syst. Evol. Microbiol.">
        <title>The Global Catalogue of Microorganisms (GCM) 10K type strain sequencing project: providing services to taxonomists for standard genome sequencing and annotation.</title>
        <authorList>
            <consortium name="The Broad Institute Genomics Platform"/>
            <consortium name="The Broad Institute Genome Sequencing Center for Infectious Disease"/>
            <person name="Wu L."/>
            <person name="Ma J."/>
        </authorList>
    </citation>
    <scope>NUCLEOTIDE SEQUENCE [LARGE SCALE GENOMIC DNA]</scope>
    <source>
        <strain evidence="3">CGMCC 1.3240</strain>
    </source>
</reference>
<dbReference type="SUPFAM" id="SSF56601">
    <property type="entry name" value="beta-lactamase/transpeptidase-like"/>
    <property type="match status" value="1"/>
</dbReference>
<proteinExistence type="predicted"/>